<sequence>MFRIKHCAAALAMVALSCTAAAAPEGPSREAMFSKMSALASTGNAEVLYNLGMFLNNGIGTPADHTAAFRRFSEAAAAGHALAAFKVGCYLMGQFPGTVPVDAAEGLKFKLRAAEAGYDLAQQDVALHYARTGEAATAQRWFERASHQGDLPSTAYLADQLSRPGSADKHTGYALLQLLQARMPQPPKELLERMASLEGTLSADEKAAAAALRDSWVTAPSPLTLQARAGLKGVPALIASLEH</sequence>
<dbReference type="SUPFAM" id="SSF81901">
    <property type="entry name" value="HCP-like"/>
    <property type="match status" value="1"/>
</dbReference>
<dbReference type="RefSeq" id="WP_394490680.1">
    <property type="nucleotide sequence ID" value="NZ_JBIGIA010000018.1"/>
</dbReference>
<protein>
    <recommendedName>
        <fullName evidence="4">Sel1 repeat family protein</fullName>
    </recommendedName>
</protein>
<organism evidence="2 3">
    <name type="scientific">Pelomonas nitida</name>
    <dbReference type="NCBI Taxonomy" id="3299027"/>
    <lineage>
        <taxon>Bacteria</taxon>
        <taxon>Pseudomonadati</taxon>
        <taxon>Pseudomonadota</taxon>
        <taxon>Betaproteobacteria</taxon>
        <taxon>Burkholderiales</taxon>
        <taxon>Sphaerotilaceae</taxon>
        <taxon>Roseateles</taxon>
    </lineage>
</organism>
<evidence type="ECO:0000256" key="1">
    <source>
        <dbReference type="SAM" id="SignalP"/>
    </source>
</evidence>
<dbReference type="InterPro" id="IPR006597">
    <property type="entry name" value="Sel1-like"/>
</dbReference>
<feature type="signal peptide" evidence="1">
    <location>
        <begin position="1"/>
        <end position="22"/>
    </location>
</feature>
<evidence type="ECO:0008006" key="4">
    <source>
        <dbReference type="Google" id="ProtNLM"/>
    </source>
</evidence>
<dbReference type="Pfam" id="PF08238">
    <property type="entry name" value="Sel1"/>
    <property type="match status" value="3"/>
</dbReference>
<accession>A0ABW7GAS8</accession>
<dbReference type="PANTHER" id="PTHR11102:SF160">
    <property type="entry name" value="ERAD-ASSOCIATED E3 UBIQUITIN-PROTEIN LIGASE COMPONENT HRD3"/>
    <property type="match status" value="1"/>
</dbReference>
<feature type="chain" id="PRO_5046677187" description="Sel1 repeat family protein" evidence="1">
    <location>
        <begin position="23"/>
        <end position="243"/>
    </location>
</feature>
<dbReference type="InterPro" id="IPR011990">
    <property type="entry name" value="TPR-like_helical_dom_sf"/>
</dbReference>
<dbReference type="InterPro" id="IPR050767">
    <property type="entry name" value="Sel1_AlgK"/>
</dbReference>
<dbReference type="PANTHER" id="PTHR11102">
    <property type="entry name" value="SEL-1-LIKE PROTEIN"/>
    <property type="match status" value="1"/>
</dbReference>
<name>A0ABW7GAS8_9BURK</name>
<evidence type="ECO:0000313" key="3">
    <source>
        <dbReference type="Proteomes" id="UP001606305"/>
    </source>
</evidence>
<dbReference type="SMART" id="SM00671">
    <property type="entry name" value="SEL1"/>
    <property type="match status" value="2"/>
</dbReference>
<dbReference type="PROSITE" id="PS51257">
    <property type="entry name" value="PROKAR_LIPOPROTEIN"/>
    <property type="match status" value="1"/>
</dbReference>
<dbReference type="EMBL" id="JBIGIA010000018">
    <property type="protein sequence ID" value="MFG6459066.1"/>
    <property type="molecule type" value="Genomic_DNA"/>
</dbReference>
<comment type="caution">
    <text evidence="2">The sequence shown here is derived from an EMBL/GenBank/DDBJ whole genome shotgun (WGS) entry which is preliminary data.</text>
</comment>
<reference evidence="2 3" key="1">
    <citation type="submission" date="2024-09" db="EMBL/GenBank/DDBJ databases">
        <title>Novel species of the genus Pelomonas and Roseateles isolated from streams.</title>
        <authorList>
            <person name="Lu H."/>
        </authorList>
    </citation>
    <scope>NUCLEOTIDE SEQUENCE [LARGE SCALE GENOMIC DNA]</scope>
    <source>
        <strain evidence="2 3">BYS96W</strain>
    </source>
</reference>
<gene>
    <name evidence="2" type="ORF">ACG00X_19710</name>
</gene>
<proteinExistence type="predicted"/>
<dbReference type="Proteomes" id="UP001606305">
    <property type="component" value="Unassembled WGS sequence"/>
</dbReference>
<dbReference type="Gene3D" id="1.25.40.10">
    <property type="entry name" value="Tetratricopeptide repeat domain"/>
    <property type="match status" value="1"/>
</dbReference>
<keyword evidence="3" id="KW-1185">Reference proteome</keyword>
<keyword evidence="1" id="KW-0732">Signal</keyword>
<evidence type="ECO:0000313" key="2">
    <source>
        <dbReference type="EMBL" id="MFG6459066.1"/>
    </source>
</evidence>